<evidence type="ECO:0000313" key="1">
    <source>
        <dbReference type="EMBL" id="QKR00882.1"/>
    </source>
</evidence>
<dbReference type="Proteomes" id="UP000509301">
    <property type="component" value="Chromosome"/>
</dbReference>
<protein>
    <recommendedName>
        <fullName evidence="3">Transposase</fullName>
    </recommendedName>
</protein>
<keyword evidence="2" id="KW-1185">Reference proteome</keyword>
<dbReference type="GeneID" id="55642527"/>
<gene>
    <name evidence="1" type="ORF">GWK48_11250</name>
</gene>
<organism evidence="1 2">
    <name type="scientific">Metallosphaera tengchongensis</name>
    <dbReference type="NCBI Taxonomy" id="1532350"/>
    <lineage>
        <taxon>Archaea</taxon>
        <taxon>Thermoproteota</taxon>
        <taxon>Thermoprotei</taxon>
        <taxon>Sulfolobales</taxon>
        <taxon>Sulfolobaceae</taxon>
        <taxon>Metallosphaera</taxon>
    </lineage>
</organism>
<dbReference type="OrthoDB" id="34687at2157"/>
<dbReference type="EMBL" id="CP049074">
    <property type="protein sequence ID" value="QKR00882.1"/>
    <property type="molecule type" value="Genomic_DNA"/>
</dbReference>
<reference evidence="1 2" key="1">
    <citation type="submission" date="2020-02" db="EMBL/GenBank/DDBJ databases">
        <title>Comparative genome analysis reveals the metabolism and evolution of the thermophilic archaeal genus Metallosphaera.</title>
        <authorList>
            <person name="Jiang C."/>
        </authorList>
    </citation>
    <scope>NUCLEOTIDE SEQUENCE [LARGE SCALE GENOMIC DNA]</scope>
    <source>
        <strain evidence="1 2">Ric-A</strain>
    </source>
</reference>
<dbReference type="AlphaFoldDB" id="A0A6N0NVW2"/>
<sequence length="104" mass="12460">MSTTKEIRKLADASAKLYNEVNYERRQQFFQQRREDLKCTWDKYCEKYKEVLGVNAQAVLQKNNEAWSSLFSSLKNKDRLRQFVKHVAPPGYWKDKRGKRKLIS</sequence>
<evidence type="ECO:0008006" key="3">
    <source>
        <dbReference type="Google" id="ProtNLM"/>
    </source>
</evidence>
<proteinExistence type="predicted"/>
<accession>A0A6N0NVW2</accession>
<evidence type="ECO:0000313" key="2">
    <source>
        <dbReference type="Proteomes" id="UP000509301"/>
    </source>
</evidence>
<dbReference type="RefSeq" id="WP_174632319.1">
    <property type="nucleotide sequence ID" value="NZ_CP049074.1"/>
</dbReference>
<dbReference type="KEGG" id="mten:GWK48_11250"/>
<name>A0A6N0NVW2_9CREN</name>